<evidence type="ECO:0000313" key="2">
    <source>
        <dbReference type="EMBL" id="RZB70781.1"/>
    </source>
</evidence>
<feature type="domain" description="Reverse transcriptase Ty1/copia-type" evidence="1">
    <location>
        <begin position="2"/>
        <end position="60"/>
    </location>
</feature>
<comment type="caution">
    <text evidence="2">The sequence shown here is derived from an EMBL/GenBank/DDBJ whole genome shotgun (WGS) entry which is preliminary data.</text>
</comment>
<evidence type="ECO:0000313" key="3">
    <source>
        <dbReference type="Proteomes" id="UP000289340"/>
    </source>
</evidence>
<organism evidence="2 3">
    <name type="scientific">Glycine soja</name>
    <name type="common">Wild soybean</name>
    <dbReference type="NCBI Taxonomy" id="3848"/>
    <lineage>
        <taxon>Eukaryota</taxon>
        <taxon>Viridiplantae</taxon>
        <taxon>Streptophyta</taxon>
        <taxon>Embryophyta</taxon>
        <taxon>Tracheophyta</taxon>
        <taxon>Spermatophyta</taxon>
        <taxon>Magnoliopsida</taxon>
        <taxon>eudicotyledons</taxon>
        <taxon>Gunneridae</taxon>
        <taxon>Pentapetalae</taxon>
        <taxon>rosids</taxon>
        <taxon>fabids</taxon>
        <taxon>Fabales</taxon>
        <taxon>Fabaceae</taxon>
        <taxon>Papilionoideae</taxon>
        <taxon>50 kb inversion clade</taxon>
        <taxon>NPAAA clade</taxon>
        <taxon>indigoferoid/millettioid clade</taxon>
        <taxon>Phaseoleae</taxon>
        <taxon>Glycine</taxon>
        <taxon>Glycine subgen. Soja</taxon>
    </lineage>
</organism>
<keyword evidence="3" id="KW-1185">Reference proteome</keyword>
<dbReference type="InterPro" id="IPR013103">
    <property type="entry name" value="RVT_2"/>
</dbReference>
<keyword evidence="2" id="KW-0548">Nucleotidyltransferase</keyword>
<dbReference type="SUPFAM" id="SSF56672">
    <property type="entry name" value="DNA/RNA polymerases"/>
    <property type="match status" value="1"/>
</dbReference>
<dbReference type="PANTHER" id="PTHR11439">
    <property type="entry name" value="GAG-POL-RELATED RETROTRANSPOSON"/>
    <property type="match status" value="1"/>
</dbReference>
<sequence>RMKRILDSSFKIKDLGTLKYFLGLEVAHSKSGISICQRKYCLDLLHEYGLLGSKPAKTPLDHSIRLHQDEGKPYEDVASYRRLIGKLLYLNNTRPDITFSTQQLSQFLNKPTMTHYNATCRVVRYLKGSLGRGLFFPRKSKIQLLGFYDADWASCLDSRRSISGYCFFLGASLISWRAKKQQTVSRSSSEAEYRALSTTACELQCVFHIVSNPMFHERTKHLEIDCHFVRNKIQEGVLGLLSISSKEQLADFFTKVLPPPSFVPFISKLGMIYIYHAPACRGMSKYQMNEDANEDANAKLQSSHECISRKDKRVNH</sequence>
<dbReference type="Pfam" id="PF07727">
    <property type="entry name" value="RVT_2"/>
    <property type="match status" value="1"/>
</dbReference>
<feature type="non-terminal residue" evidence="2">
    <location>
        <position position="1"/>
    </location>
</feature>
<accession>A0A445HAU8</accession>
<gene>
    <name evidence="2" type="ORF">D0Y65_035647</name>
</gene>
<dbReference type="EMBL" id="QZWG01000013">
    <property type="protein sequence ID" value="RZB70781.1"/>
    <property type="molecule type" value="Genomic_DNA"/>
</dbReference>
<dbReference type="Proteomes" id="UP000289340">
    <property type="component" value="Chromosome 13"/>
</dbReference>
<dbReference type="InterPro" id="IPR043502">
    <property type="entry name" value="DNA/RNA_pol_sf"/>
</dbReference>
<evidence type="ECO:0000259" key="1">
    <source>
        <dbReference type="Pfam" id="PF07727"/>
    </source>
</evidence>
<dbReference type="EC" id="2.7.7.7" evidence="2"/>
<dbReference type="AlphaFoldDB" id="A0A445HAU8"/>
<dbReference type="CDD" id="cd09272">
    <property type="entry name" value="RNase_HI_RT_Ty1"/>
    <property type="match status" value="1"/>
</dbReference>
<reference evidence="2 3" key="1">
    <citation type="submission" date="2018-09" db="EMBL/GenBank/DDBJ databases">
        <title>A high-quality reference genome of wild soybean provides a powerful tool to mine soybean genomes.</title>
        <authorList>
            <person name="Xie M."/>
            <person name="Chung C.Y.L."/>
            <person name="Li M.-W."/>
            <person name="Wong F.-L."/>
            <person name="Chan T.-F."/>
            <person name="Lam H.-M."/>
        </authorList>
    </citation>
    <scope>NUCLEOTIDE SEQUENCE [LARGE SCALE GENOMIC DNA]</scope>
    <source>
        <strain evidence="3">cv. W05</strain>
        <tissue evidence="2">Hypocotyl of etiolated seedlings</tissue>
    </source>
</reference>
<dbReference type="GO" id="GO:0003887">
    <property type="term" value="F:DNA-directed DNA polymerase activity"/>
    <property type="evidence" value="ECO:0007669"/>
    <property type="project" value="UniProtKB-EC"/>
</dbReference>
<protein>
    <submittedName>
        <fullName evidence="2">Retrovirus-related Pol polyprotein from transposon RE2</fullName>
        <ecNumber evidence="2">2.7.7.7</ecNumber>
    </submittedName>
</protein>
<proteinExistence type="predicted"/>
<name>A0A445HAU8_GLYSO</name>
<dbReference type="PANTHER" id="PTHR11439:SF454">
    <property type="match status" value="1"/>
</dbReference>
<keyword evidence="2" id="KW-0808">Transferase</keyword>